<dbReference type="PATRIC" id="fig|1579979.3.peg.1990"/>
<dbReference type="RefSeq" id="WP_049725884.1">
    <property type="nucleotide sequence ID" value="NZ_CP012154.1"/>
</dbReference>
<dbReference type="PANTHER" id="PTHR30035:SF3">
    <property type="entry name" value="INTERMEMBRANE PHOSPHOLIPID TRANSPORT SYSTEM LIPOPROTEIN MLAA"/>
    <property type="match status" value="1"/>
</dbReference>
<dbReference type="OrthoDB" id="9785326at2"/>
<dbReference type="PANTHER" id="PTHR30035">
    <property type="entry name" value="LIPOPROTEIN VACJ-RELATED"/>
    <property type="match status" value="1"/>
</dbReference>
<evidence type="ECO:0000256" key="2">
    <source>
        <dbReference type="ARBA" id="ARBA00022729"/>
    </source>
</evidence>
<sequence>MKKLIPLLLAVLLSACATTSPDTRHPDDPWEPMNRSVYAFNRGVDRAIIRPAARGYVRVTPEPVRNGIGNFFRNLSSPVIMINLLLQGRGEDLEQEFQRFVVNTVYGAGGIFDLASRGDIEKNEADFGQTLAHWGWEDSRYLMLPFLGPSTIRDGVGRGVDTLPDIAWRETRERGSWALLGLRIIDIRAGLLPLDAELAEAFDEYALVRDGWLQRRNYFLFGDEAEVPDYEAFLEEGDWDEEEN</sequence>
<dbReference type="Proteomes" id="UP000066624">
    <property type="component" value="Chromosome"/>
</dbReference>
<dbReference type="EMBL" id="CP012154">
    <property type="protein sequence ID" value="AKS42312.1"/>
    <property type="molecule type" value="Genomic_DNA"/>
</dbReference>
<evidence type="ECO:0000256" key="1">
    <source>
        <dbReference type="ARBA" id="ARBA00010634"/>
    </source>
</evidence>
<dbReference type="AlphaFoldDB" id="A0A0K0XXF5"/>
<proteinExistence type="inferred from homology"/>
<reference evidence="3 4" key="1">
    <citation type="submission" date="2015-07" db="EMBL/GenBank/DDBJ databases">
        <authorList>
            <person name="Noorani M."/>
        </authorList>
    </citation>
    <scope>NUCLEOTIDE SEQUENCE [LARGE SCALE GENOMIC DNA]</scope>
    <source>
        <strain evidence="3 4">KCTC 42284</strain>
    </source>
</reference>
<keyword evidence="4" id="KW-1185">Reference proteome</keyword>
<comment type="similarity">
    <text evidence="1">Belongs to the MlaA family.</text>
</comment>
<dbReference type="KEGG" id="wma:WM2015_1946"/>
<evidence type="ECO:0000313" key="4">
    <source>
        <dbReference type="Proteomes" id="UP000066624"/>
    </source>
</evidence>
<dbReference type="GO" id="GO:0120010">
    <property type="term" value="P:intermembrane phospholipid transfer"/>
    <property type="evidence" value="ECO:0007669"/>
    <property type="project" value="TreeGrafter"/>
</dbReference>
<dbReference type="InterPro" id="IPR007428">
    <property type="entry name" value="MlaA"/>
</dbReference>
<gene>
    <name evidence="3" type="ORF">WM2015_1946</name>
</gene>
<evidence type="ECO:0000313" key="3">
    <source>
        <dbReference type="EMBL" id="AKS42312.1"/>
    </source>
</evidence>
<keyword evidence="3" id="KW-0449">Lipoprotein</keyword>
<dbReference type="Pfam" id="PF04333">
    <property type="entry name" value="MlaA"/>
    <property type="match status" value="1"/>
</dbReference>
<accession>A0A0K0XXF5</accession>
<dbReference type="STRING" id="1579979.WM2015_1946"/>
<dbReference type="GO" id="GO:0016020">
    <property type="term" value="C:membrane"/>
    <property type="evidence" value="ECO:0007669"/>
    <property type="project" value="InterPro"/>
</dbReference>
<dbReference type="PROSITE" id="PS51257">
    <property type="entry name" value="PROKAR_LIPOPROTEIN"/>
    <property type="match status" value="1"/>
</dbReference>
<keyword evidence="2" id="KW-0732">Signal</keyword>
<dbReference type="PRINTS" id="PR01805">
    <property type="entry name" value="VACJLIPOPROT"/>
</dbReference>
<organism evidence="3 4">
    <name type="scientific">Wenzhouxiangella marina</name>
    <dbReference type="NCBI Taxonomy" id="1579979"/>
    <lineage>
        <taxon>Bacteria</taxon>
        <taxon>Pseudomonadati</taxon>
        <taxon>Pseudomonadota</taxon>
        <taxon>Gammaproteobacteria</taxon>
        <taxon>Chromatiales</taxon>
        <taxon>Wenzhouxiangellaceae</taxon>
        <taxon>Wenzhouxiangella</taxon>
    </lineage>
</organism>
<name>A0A0K0XXF5_9GAMM</name>
<protein>
    <submittedName>
        <fullName evidence="3">Intercellular spreading VacJ lipoprotein</fullName>
    </submittedName>
</protein>